<name>A0A0A9G7P5_ARUDO</name>
<feature type="region of interest" description="Disordered" evidence="1">
    <location>
        <begin position="39"/>
        <end position="68"/>
    </location>
</feature>
<proteinExistence type="predicted"/>
<evidence type="ECO:0000313" key="2">
    <source>
        <dbReference type="EMBL" id="JAE21085.1"/>
    </source>
</evidence>
<accession>A0A0A9G7P5</accession>
<organism evidence="2">
    <name type="scientific">Arundo donax</name>
    <name type="common">Giant reed</name>
    <name type="synonym">Donax arundinaceus</name>
    <dbReference type="NCBI Taxonomy" id="35708"/>
    <lineage>
        <taxon>Eukaryota</taxon>
        <taxon>Viridiplantae</taxon>
        <taxon>Streptophyta</taxon>
        <taxon>Embryophyta</taxon>
        <taxon>Tracheophyta</taxon>
        <taxon>Spermatophyta</taxon>
        <taxon>Magnoliopsida</taxon>
        <taxon>Liliopsida</taxon>
        <taxon>Poales</taxon>
        <taxon>Poaceae</taxon>
        <taxon>PACMAD clade</taxon>
        <taxon>Arundinoideae</taxon>
        <taxon>Arundineae</taxon>
        <taxon>Arundo</taxon>
    </lineage>
</organism>
<evidence type="ECO:0000256" key="1">
    <source>
        <dbReference type="SAM" id="MobiDB-lite"/>
    </source>
</evidence>
<sequence length="68" mass="7731">MRPACSQVQLSSRHAWFPCTTFCQSRPPYLCSVAAEGPRRGFSLSGWKEKRRRNPRPTQSPPVRGQSL</sequence>
<reference evidence="2" key="1">
    <citation type="submission" date="2014-09" db="EMBL/GenBank/DDBJ databases">
        <authorList>
            <person name="Magalhaes I.L.F."/>
            <person name="Oliveira U."/>
            <person name="Santos F.R."/>
            <person name="Vidigal T.H.D.A."/>
            <person name="Brescovit A.D."/>
            <person name="Santos A.J."/>
        </authorList>
    </citation>
    <scope>NUCLEOTIDE SEQUENCE</scope>
    <source>
        <tissue evidence="2">Shoot tissue taken approximately 20 cm above the soil surface</tissue>
    </source>
</reference>
<protein>
    <submittedName>
        <fullName evidence="2">Uncharacterized protein</fullName>
    </submittedName>
</protein>
<dbReference type="AlphaFoldDB" id="A0A0A9G7P5"/>
<dbReference type="EMBL" id="GBRH01176811">
    <property type="protein sequence ID" value="JAE21085.1"/>
    <property type="molecule type" value="Transcribed_RNA"/>
</dbReference>
<reference evidence="2" key="2">
    <citation type="journal article" date="2015" name="Data Brief">
        <title>Shoot transcriptome of the giant reed, Arundo donax.</title>
        <authorList>
            <person name="Barrero R.A."/>
            <person name="Guerrero F.D."/>
            <person name="Moolhuijzen P."/>
            <person name="Goolsby J.A."/>
            <person name="Tidwell J."/>
            <person name="Bellgard S.E."/>
            <person name="Bellgard M.I."/>
        </authorList>
    </citation>
    <scope>NUCLEOTIDE SEQUENCE</scope>
    <source>
        <tissue evidence="2">Shoot tissue taken approximately 20 cm above the soil surface</tissue>
    </source>
</reference>